<dbReference type="EnsemblMetazoa" id="SMAR004207-RA">
    <property type="protein sequence ID" value="SMAR004207-PA"/>
    <property type="gene ID" value="SMAR004207"/>
</dbReference>
<protein>
    <recommendedName>
        <fullName evidence="8">UDP-glucuronosyltransferase</fullName>
    </recommendedName>
</protein>
<dbReference type="STRING" id="126957.T1ISX0"/>
<evidence type="ECO:0000313" key="7">
    <source>
        <dbReference type="Proteomes" id="UP000014500"/>
    </source>
</evidence>
<evidence type="ECO:0000256" key="2">
    <source>
        <dbReference type="ARBA" id="ARBA00022676"/>
    </source>
</evidence>
<dbReference type="GO" id="GO:0008194">
    <property type="term" value="F:UDP-glycosyltransferase activity"/>
    <property type="evidence" value="ECO:0007669"/>
    <property type="project" value="InterPro"/>
</dbReference>
<feature type="transmembrane region" description="Helical" evidence="4">
    <location>
        <begin position="432"/>
        <end position="451"/>
    </location>
</feature>
<evidence type="ECO:0000313" key="6">
    <source>
        <dbReference type="EnsemblMetazoa" id="SMAR004207-PA"/>
    </source>
</evidence>
<dbReference type="PhylomeDB" id="T1ISX0"/>
<dbReference type="PANTHER" id="PTHR48043">
    <property type="entry name" value="EG:EG0003.4 PROTEIN-RELATED"/>
    <property type="match status" value="1"/>
</dbReference>
<dbReference type="Proteomes" id="UP000014500">
    <property type="component" value="Unassembled WGS sequence"/>
</dbReference>
<keyword evidence="3" id="KW-0808">Transferase</keyword>
<dbReference type="Gene3D" id="3.40.50.2000">
    <property type="entry name" value="Glycogen Phosphorylase B"/>
    <property type="match status" value="1"/>
</dbReference>
<keyword evidence="4" id="KW-1133">Transmembrane helix</keyword>
<dbReference type="CDD" id="cd03784">
    <property type="entry name" value="GT1_Gtf-like"/>
    <property type="match status" value="1"/>
</dbReference>
<reference evidence="6" key="2">
    <citation type="submission" date="2015-02" db="UniProtKB">
        <authorList>
            <consortium name="EnsemblMetazoa"/>
        </authorList>
    </citation>
    <scope>IDENTIFICATION</scope>
</reference>
<sequence>MAKTITLVFLCLQLLATSSEEILILQPFCPKSHKVVVDPIAETLGSKGHHVTYLSPFSYEGSAPANVTEIVYHQYKPYFATFQDIWRDLHSKLCQQLYDSGLLQKWTNNKKKFRVVLIDSVFTECILPLWRNFGDSVIILNSSPLNPMIVKMLNLPTPYSHVPYIIHPYTHRMSFSQRFVNTLYWISSSYVAELSQAISSFFYPRPYLPTVIRIGGIQCRPAVPLPESNLKKFIEDSGDDGFILVSFGSIINGEFIGENLISALKTAFAHIKQRVIWKYESEITGLSNNVRTVKWFPQGDILGHPKIRVFINQGGLNSVQESLYNQVPQICFPMASDQPLHAVAVSNLGIGIQLDYTTVTAEEIVSSINKASNDPEMRKMVEYYSKVFRDTPEPPVQTAVYWIEYVMKFNGALHLQSAAGDLNSIQYYLLDVYGLILLIMLLVGTLLWFSIKKTVKYFLLI</sequence>
<keyword evidence="2" id="KW-0328">Glycosyltransferase</keyword>
<evidence type="ECO:0008006" key="8">
    <source>
        <dbReference type="Google" id="ProtNLM"/>
    </source>
</evidence>
<evidence type="ECO:0000256" key="4">
    <source>
        <dbReference type="SAM" id="Phobius"/>
    </source>
</evidence>
<dbReference type="eggNOG" id="KOG1192">
    <property type="taxonomic scope" value="Eukaryota"/>
</dbReference>
<keyword evidence="5" id="KW-0732">Signal</keyword>
<feature type="signal peptide" evidence="5">
    <location>
        <begin position="1"/>
        <end position="19"/>
    </location>
</feature>
<keyword evidence="7" id="KW-1185">Reference proteome</keyword>
<dbReference type="InterPro" id="IPR050271">
    <property type="entry name" value="UDP-glycosyltransferase"/>
</dbReference>
<dbReference type="InterPro" id="IPR002213">
    <property type="entry name" value="UDP_glucos_trans"/>
</dbReference>
<dbReference type="PANTHER" id="PTHR48043:SF27">
    <property type="entry name" value="UDP-GLUCURONOSYLTRANSFERASE"/>
    <property type="match status" value="1"/>
</dbReference>
<comment type="similarity">
    <text evidence="1">Belongs to the UDP-glycosyltransferase family.</text>
</comment>
<accession>T1ISX0</accession>
<dbReference type="HOGENOM" id="CLU_012949_0_2_1"/>
<dbReference type="SUPFAM" id="SSF53756">
    <property type="entry name" value="UDP-Glycosyltransferase/glycogen phosphorylase"/>
    <property type="match status" value="1"/>
</dbReference>
<evidence type="ECO:0000256" key="3">
    <source>
        <dbReference type="ARBA" id="ARBA00022679"/>
    </source>
</evidence>
<dbReference type="EMBL" id="JH431449">
    <property type="status" value="NOT_ANNOTATED_CDS"/>
    <property type="molecule type" value="Genomic_DNA"/>
</dbReference>
<proteinExistence type="inferred from homology"/>
<dbReference type="OMA" id="HVNSANI"/>
<keyword evidence="4" id="KW-0472">Membrane</keyword>
<dbReference type="AlphaFoldDB" id="T1ISX0"/>
<reference evidence="7" key="1">
    <citation type="submission" date="2011-05" db="EMBL/GenBank/DDBJ databases">
        <authorList>
            <person name="Richards S.R."/>
            <person name="Qu J."/>
            <person name="Jiang H."/>
            <person name="Jhangiani S.N."/>
            <person name="Agravi P."/>
            <person name="Goodspeed R."/>
            <person name="Gross S."/>
            <person name="Mandapat C."/>
            <person name="Jackson L."/>
            <person name="Mathew T."/>
            <person name="Pu L."/>
            <person name="Thornton R."/>
            <person name="Saada N."/>
            <person name="Wilczek-Boney K.B."/>
            <person name="Lee S."/>
            <person name="Kovar C."/>
            <person name="Wu Y."/>
            <person name="Scherer S.E."/>
            <person name="Worley K.C."/>
            <person name="Muzny D.M."/>
            <person name="Gibbs R."/>
        </authorList>
    </citation>
    <scope>NUCLEOTIDE SEQUENCE</scope>
    <source>
        <strain evidence="7">Brora</strain>
    </source>
</reference>
<dbReference type="Pfam" id="PF00201">
    <property type="entry name" value="UDPGT"/>
    <property type="match status" value="2"/>
</dbReference>
<name>T1ISX0_STRMM</name>
<feature type="chain" id="PRO_5004590021" description="UDP-glucuronosyltransferase" evidence="5">
    <location>
        <begin position="20"/>
        <end position="461"/>
    </location>
</feature>
<keyword evidence="4" id="KW-0812">Transmembrane</keyword>
<dbReference type="FunFam" id="3.40.50.2000:FF:000050">
    <property type="entry name" value="UDP-glucuronosyltransferase"/>
    <property type="match status" value="1"/>
</dbReference>
<organism evidence="6 7">
    <name type="scientific">Strigamia maritima</name>
    <name type="common">European centipede</name>
    <name type="synonym">Geophilus maritimus</name>
    <dbReference type="NCBI Taxonomy" id="126957"/>
    <lineage>
        <taxon>Eukaryota</taxon>
        <taxon>Metazoa</taxon>
        <taxon>Ecdysozoa</taxon>
        <taxon>Arthropoda</taxon>
        <taxon>Myriapoda</taxon>
        <taxon>Chilopoda</taxon>
        <taxon>Pleurostigmophora</taxon>
        <taxon>Geophilomorpha</taxon>
        <taxon>Linotaeniidae</taxon>
        <taxon>Strigamia</taxon>
    </lineage>
</organism>
<evidence type="ECO:0000256" key="1">
    <source>
        <dbReference type="ARBA" id="ARBA00009995"/>
    </source>
</evidence>
<evidence type="ECO:0000256" key="5">
    <source>
        <dbReference type="SAM" id="SignalP"/>
    </source>
</evidence>